<protein>
    <recommendedName>
        <fullName evidence="2 5">Elongation factor Ts</fullName>
        <shortName evidence="5">EF-Ts</shortName>
    </recommendedName>
</protein>
<keyword evidence="3 5" id="KW-0251">Elongation factor</keyword>
<feature type="domain" description="Translation elongation factor EFTs/EF1B dimerisation" evidence="6">
    <location>
        <begin position="68"/>
        <end position="145"/>
    </location>
</feature>
<dbReference type="HAMAP" id="MF_00050">
    <property type="entry name" value="EF_Ts"/>
    <property type="match status" value="1"/>
</dbReference>
<proteinExistence type="inferred from homology"/>
<keyword evidence="5" id="KW-0963">Cytoplasm</keyword>
<evidence type="ECO:0000256" key="4">
    <source>
        <dbReference type="ARBA" id="ARBA00022917"/>
    </source>
</evidence>
<feature type="region of interest" description="Involved in Mg(2+) ion dislocation from EF-Tu" evidence="5">
    <location>
        <begin position="77"/>
        <end position="80"/>
    </location>
</feature>
<dbReference type="PROSITE" id="PS01126">
    <property type="entry name" value="EF_TS_1"/>
    <property type="match status" value="1"/>
</dbReference>
<evidence type="ECO:0000313" key="8">
    <source>
        <dbReference type="Proteomes" id="UP000034727"/>
    </source>
</evidence>
<dbReference type="Gene3D" id="1.10.8.10">
    <property type="entry name" value="DNA helicase RuvA subunit, C-terminal domain"/>
    <property type="match status" value="1"/>
</dbReference>
<dbReference type="PATRIC" id="fig|1618663.3.peg.86"/>
<evidence type="ECO:0000256" key="1">
    <source>
        <dbReference type="ARBA" id="ARBA00005532"/>
    </source>
</evidence>
<accession>A0A0G1N5J8</accession>
<evidence type="ECO:0000256" key="2">
    <source>
        <dbReference type="ARBA" id="ARBA00016956"/>
    </source>
</evidence>
<dbReference type="InterPro" id="IPR014039">
    <property type="entry name" value="Transl_elong_EFTs/EF1B_dimer"/>
</dbReference>
<dbReference type="InterPro" id="IPR036402">
    <property type="entry name" value="EF-Ts_dimer_sf"/>
</dbReference>
<dbReference type="CDD" id="cd14275">
    <property type="entry name" value="UBA_EF-Ts"/>
    <property type="match status" value="1"/>
</dbReference>
<dbReference type="GO" id="GO:0005737">
    <property type="term" value="C:cytoplasm"/>
    <property type="evidence" value="ECO:0007669"/>
    <property type="project" value="UniProtKB-SubCell"/>
</dbReference>
<evidence type="ECO:0000259" key="6">
    <source>
        <dbReference type="Pfam" id="PF00889"/>
    </source>
</evidence>
<comment type="caution">
    <text evidence="7">The sequence shown here is derived from an EMBL/GenBank/DDBJ whole genome shotgun (WGS) entry which is preliminary data.</text>
</comment>
<name>A0A0G1N5J8_9BACT</name>
<comment type="function">
    <text evidence="5">Associates with the EF-Tu.GDP complex and induces the exchange of GDP to GTP. It remains bound to the aminoacyl-tRNA.EF-Tu.GTP complex up to the GTP hydrolysis stage on the ribosome.</text>
</comment>
<dbReference type="InterPro" id="IPR018101">
    <property type="entry name" value="Transl_elong_Ts_CS"/>
</dbReference>
<dbReference type="InterPro" id="IPR009060">
    <property type="entry name" value="UBA-like_sf"/>
</dbReference>
<dbReference type="GO" id="GO:0003746">
    <property type="term" value="F:translation elongation factor activity"/>
    <property type="evidence" value="ECO:0007669"/>
    <property type="project" value="UniProtKB-UniRule"/>
</dbReference>
<dbReference type="Gene3D" id="3.30.479.20">
    <property type="entry name" value="Elongation factor Ts, dimerisation domain"/>
    <property type="match status" value="1"/>
</dbReference>
<dbReference type="Pfam" id="PF00889">
    <property type="entry name" value="EF_TS"/>
    <property type="match status" value="1"/>
</dbReference>
<dbReference type="InterPro" id="IPR001816">
    <property type="entry name" value="Transl_elong_EFTs/EF1B"/>
</dbReference>
<dbReference type="AlphaFoldDB" id="A0A0G1N5J8"/>
<comment type="subcellular location">
    <subcellularLocation>
        <location evidence="5">Cytoplasm</location>
    </subcellularLocation>
</comment>
<comment type="similarity">
    <text evidence="1 5">Belongs to the EF-Ts family.</text>
</comment>
<dbReference type="PANTHER" id="PTHR11741">
    <property type="entry name" value="ELONGATION FACTOR TS"/>
    <property type="match status" value="1"/>
</dbReference>
<organism evidence="7 8">
    <name type="scientific">Candidatus Jorgensenbacteria bacterium GW2011_GWA2_45_9</name>
    <dbReference type="NCBI Taxonomy" id="1618663"/>
    <lineage>
        <taxon>Bacteria</taxon>
        <taxon>Candidatus Joergenseniibacteriota</taxon>
    </lineage>
</organism>
<reference evidence="7 8" key="1">
    <citation type="journal article" date="2015" name="Nature">
        <title>rRNA introns, odd ribosomes, and small enigmatic genomes across a large radiation of phyla.</title>
        <authorList>
            <person name="Brown C.T."/>
            <person name="Hug L.A."/>
            <person name="Thomas B.C."/>
            <person name="Sharon I."/>
            <person name="Castelle C.J."/>
            <person name="Singh A."/>
            <person name="Wilkins M.J."/>
            <person name="Williams K.H."/>
            <person name="Banfield J.F."/>
        </authorList>
    </citation>
    <scope>NUCLEOTIDE SEQUENCE [LARGE SCALE GENOMIC DNA]</scope>
</reference>
<sequence>MKDDIVKLREATGAGIMECKRALEKTNGDFDAAARLIQSEGAASAEKKKDRKTGTGFLYSYIHNNRVGVLLEIRCETDFVAKSEPFQELVHNLALHIAGMGAEGVDALLKQPFVKDESVNIGALIDRAIAKFGENIKVERFARFEV</sequence>
<evidence type="ECO:0000313" key="7">
    <source>
        <dbReference type="EMBL" id="KKU15829.1"/>
    </source>
</evidence>
<dbReference type="PANTHER" id="PTHR11741:SF0">
    <property type="entry name" value="ELONGATION FACTOR TS, MITOCHONDRIAL"/>
    <property type="match status" value="1"/>
</dbReference>
<keyword evidence="4 5" id="KW-0648">Protein biosynthesis</keyword>
<dbReference type="NCBIfam" id="TIGR00116">
    <property type="entry name" value="tsf"/>
    <property type="match status" value="1"/>
</dbReference>
<dbReference type="FunFam" id="1.10.8.10:FF:000001">
    <property type="entry name" value="Elongation factor Ts"/>
    <property type="match status" value="1"/>
</dbReference>
<evidence type="ECO:0000256" key="5">
    <source>
        <dbReference type="HAMAP-Rule" id="MF_00050"/>
    </source>
</evidence>
<gene>
    <name evidence="5" type="primary">tsf</name>
    <name evidence="7" type="ORF">UX22_C0002G0021</name>
</gene>
<evidence type="ECO:0000256" key="3">
    <source>
        <dbReference type="ARBA" id="ARBA00022768"/>
    </source>
</evidence>
<dbReference type="SUPFAM" id="SSF54713">
    <property type="entry name" value="Elongation factor Ts (EF-Ts), dimerisation domain"/>
    <property type="match status" value="1"/>
</dbReference>
<dbReference type="SUPFAM" id="SSF46934">
    <property type="entry name" value="UBA-like"/>
    <property type="match status" value="1"/>
</dbReference>
<dbReference type="EMBL" id="LCLJ01000002">
    <property type="protein sequence ID" value="KKU15829.1"/>
    <property type="molecule type" value="Genomic_DNA"/>
</dbReference>
<dbReference type="Proteomes" id="UP000034727">
    <property type="component" value="Unassembled WGS sequence"/>
</dbReference>